<dbReference type="PROSITE" id="PS00671">
    <property type="entry name" value="D_2_HYDROXYACID_DH_3"/>
    <property type="match status" value="1"/>
</dbReference>
<sequence>MDVSRLGVHDSVRAVCPPAVLAERLRVADADVSVVDDDVTGVDAVVTFGHVDAFVGLDWVHCIRAGYDDFPLDAYRDAGTVVTNSTGIHGTSVGETALGLMLSLARRLHEYRDAQTERSWTTPAWDTPFTLRDERLTVVGLGTLGGGIATRADAIGMRVDGVRRTPTRTPHTRTVYTPDRLHEAVADARFVAVAVPLTDATRGLIDADVLAAMRDDAYLVNVARGAVVDEDALIAALDADALAGAALDVFETEPLPESSPLWDLDDVLVTPHAAPLDRAYPEAVARIVRTTLRRDDGADVVNRVA</sequence>
<dbReference type="OrthoDB" id="162251at2157"/>
<dbReference type="PANTHER" id="PTHR43333:SF1">
    <property type="entry name" value="D-ISOMER SPECIFIC 2-HYDROXYACID DEHYDROGENASE NAD-BINDING DOMAIN-CONTAINING PROTEIN"/>
    <property type="match status" value="1"/>
</dbReference>
<dbReference type="Pfam" id="PF02826">
    <property type="entry name" value="2-Hacid_dh_C"/>
    <property type="match status" value="1"/>
</dbReference>
<protein>
    <submittedName>
        <fullName evidence="4">Phosphoglycerate dehydrogenase</fullName>
    </submittedName>
</protein>
<dbReference type="InterPro" id="IPR054891">
    <property type="entry name" value="Dhydh_Halo"/>
</dbReference>
<dbReference type="InterPro" id="IPR006140">
    <property type="entry name" value="D-isomer_DH_NAD-bd"/>
</dbReference>
<evidence type="ECO:0000256" key="1">
    <source>
        <dbReference type="ARBA" id="ARBA00023002"/>
    </source>
</evidence>
<dbReference type="GO" id="GO:0016491">
    <property type="term" value="F:oxidoreductase activity"/>
    <property type="evidence" value="ECO:0007669"/>
    <property type="project" value="UniProtKB-KW"/>
</dbReference>
<dbReference type="RefSeq" id="WP_188876384.1">
    <property type="nucleotide sequence ID" value="NZ_BMOQ01000001.1"/>
</dbReference>
<evidence type="ECO:0000259" key="3">
    <source>
        <dbReference type="Pfam" id="PF02826"/>
    </source>
</evidence>
<evidence type="ECO:0000313" key="5">
    <source>
        <dbReference type="Proteomes" id="UP000608850"/>
    </source>
</evidence>
<reference evidence="4 5" key="1">
    <citation type="journal article" date="2019" name="Int. J. Syst. Evol. Microbiol.">
        <title>The Global Catalogue of Microorganisms (GCM) 10K type strain sequencing project: providing services to taxonomists for standard genome sequencing and annotation.</title>
        <authorList>
            <consortium name="The Broad Institute Genomics Platform"/>
            <consortium name="The Broad Institute Genome Sequencing Center for Infectious Disease"/>
            <person name="Wu L."/>
            <person name="Ma J."/>
        </authorList>
    </citation>
    <scope>NUCLEOTIDE SEQUENCE [LARGE SCALE GENOMIC DNA]</scope>
    <source>
        <strain evidence="4 5">JCM 16331</strain>
    </source>
</reference>
<feature type="domain" description="D-isomer specific 2-hydroxyacid dehydrogenase NAD-binding" evidence="3">
    <location>
        <begin position="98"/>
        <end position="274"/>
    </location>
</feature>
<name>A0A830G6I0_9EURY</name>
<dbReference type="InterPro" id="IPR036291">
    <property type="entry name" value="NAD(P)-bd_dom_sf"/>
</dbReference>
<accession>A0A830G6I0</accession>
<organism evidence="4 5">
    <name type="scientific">Halarchaeum nitratireducens</name>
    <dbReference type="NCBI Taxonomy" id="489913"/>
    <lineage>
        <taxon>Archaea</taxon>
        <taxon>Methanobacteriati</taxon>
        <taxon>Methanobacteriota</taxon>
        <taxon>Stenosarchaea group</taxon>
        <taxon>Halobacteria</taxon>
        <taxon>Halobacteriales</taxon>
        <taxon>Halobacteriaceae</taxon>
    </lineage>
</organism>
<dbReference type="EMBL" id="BMOQ01000001">
    <property type="protein sequence ID" value="GGN06004.1"/>
    <property type="molecule type" value="Genomic_DNA"/>
</dbReference>
<dbReference type="GO" id="GO:0051287">
    <property type="term" value="F:NAD binding"/>
    <property type="evidence" value="ECO:0007669"/>
    <property type="project" value="InterPro"/>
</dbReference>
<comment type="caution">
    <text evidence="4">The sequence shown here is derived from an EMBL/GenBank/DDBJ whole genome shotgun (WGS) entry which is preliminary data.</text>
</comment>
<proteinExistence type="predicted"/>
<dbReference type="Proteomes" id="UP000608850">
    <property type="component" value="Unassembled WGS sequence"/>
</dbReference>
<keyword evidence="5" id="KW-1185">Reference proteome</keyword>
<dbReference type="SUPFAM" id="SSF52283">
    <property type="entry name" value="Formate/glycerate dehydrogenase catalytic domain-like"/>
    <property type="match status" value="1"/>
</dbReference>
<keyword evidence="2" id="KW-0520">NAD</keyword>
<dbReference type="SUPFAM" id="SSF51735">
    <property type="entry name" value="NAD(P)-binding Rossmann-fold domains"/>
    <property type="match status" value="1"/>
</dbReference>
<dbReference type="PANTHER" id="PTHR43333">
    <property type="entry name" value="2-HACID_DH_C DOMAIN-CONTAINING PROTEIN"/>
    <property type="match status" value="1"/>
</dbReference>
<dbReference type="InterPro" id="IPR029753">
    <property type="entry name" value="D-isomer_DH_CS"/>
</dbReference>
<dbReference type="Gene3D" id="3.40.50.720">
    <property type="entry name" value="NAD(P)-binding Rossmann-like Domain"/>
    <property type="match status" value="2"/>
</dbReference>
<keyword evidence="1" id="KW-0560">Oxidoreductase</keyword>
<dbReference type="AlphaFoldDB" id="A0A830G6I0"/>
<evidence type="ECO:0000256" key="2">
    <source>
        <dbReference type="ARBA" id="ARBA00023027"/>
    </source>
</evidence>
<evidence type="ECO:0000313" key="4">
    <source>
        <dbReference type="EMBL" id="GGN06004.1"/>
    </source>
</evidence>
<dbReference type="NCBIfam" id="NF041369">
    <property type="entry name" value="Dhydh_Halo"/>
    <property type="match status" value="1"/>
</dbReference>
<gene>
    <name evidence="4" type="ORF">GCM10009021_01160</name>
</gene>